<sequence length="307" mass="31255">MAIRLARAMLLALLTSGLPVVLSQGDFLSHLGGGKPADLVGKLDDLKHDFKPAELAGKVHTLGSDVAKQVADQVADKTGDAHAPSQIPVDGVHKVVDDIVSRAKDVTAGNGSVAIEAAQQHKQSVVDALEHAGGVVQASVEALANASQSGIPHQITSAADTVAGKASDTVAGVSKDQVADAIRDTAPAIAERTAKTGESIAEAISEHGPKAASLLNHTALSVADRLSPQAPGPEAVKNAARNWLPFSGLILLGAVALTGACISRSSKAGARSPSLLDDGLSSFGGGGEARTPALQMTQTQESFFRQF</sequence>
<evidence type="ECO:0000313" key="2">
    <source>
        <dbReference type="EMBL" id="CAD9623208.1"/>
    </source>
</evidence>
<dbReference type="EMBL" id="HBGW01072702">
    <property type="protein sequence ID" value="CAD9623208.1"/>
    <property type="molecule type" value="Transcribed_RNA"/>
</dbReference>
<reference evidence="2" key="1">
    <citation type="submission" date="2021-01" db="EMBL/GenBank/DDBJ databases">
        <authorList>
            <person name="Corre E."/>
            <person name="Pelletier E."/>
            <person name="Niang G."/>
            <person name="Scheremetjew M."/>
            <person name="Finn R."/>
            <person name="Kale V."/>
            <person name="Holt S."/>
            <person name="Cochrane G."/>
            <person name="Meng A."/>
            <person name="Brown T."/>
            <person name="Cohen L."/>
        </authorList>
    </citation>
    <scope>NUCLEOTIDE SEQUENCE</scope>
    <source>
        <strain evidence="2">RCC3387</strain>
    </source>
</reference>
<keyword evidence="1" id="KW-0732">Signal</keyword>
<dbReference type="AlphaFoldDB" id="A0A6U9AI04"/>
<name>A0A6U9AI04_9DINO</name>
<organism evidence="2">
    <name type="scientific">Zooxanthella nutricula</name>
    <dbReference type="NCBI Taxonomy" id="1333877"/>
    <lineage>
        <taxon>Eukaryota</taxon>
        <taxon>Sar</taxon>
        <taxon>Alveolata</taxon>
        <taxon>Dinophyceae</taxon>
        <taxon>Peridiniales</taxon>
        <taxon>Peridiniales incertae sedis</taxon>
        <taxon>Zooxanthella</taxon>
    </lineage>
</organism>
<evidence type="ECO:0000256" key="1">
    <source>
        <dbReference type="SAM" id="SignalP"/>
    </source>
</evidence>
<gene>
    <name evidence="2" type="ORF">BRAN1462_LOCUS46343</name>
</gene>
<feature type="signal peptide" evidence="1">
    <location>
        <begin position="1"/>
        <end position="23"/>
    </location>
</feature>
<proteinExistence type="predicted"/>
<protein>
    <submittedName>
        <fullName evidence="2">Uncharacterized protein</fullName>
    </submittedName>
</protein>
<accession>A0A6U9AI04</accession>
<feature type="chain" id="PRO_5030160597" evidence="1">
    <location>
        <begin position="24"/>
        <end position="307"/>
    </location>
</feature>